<sequence length="21" mass="2344">MEGKPTQCLCLSCSKIFDALR</sequence>
<dbReference type="EMBL" id="GGEC01033588">
    <property type="protein sequence ID" value="MBX14072.1"/>
    <property type="molecule type" value="Transcribed_RNA"/>
</dbReference>
<protein>
    <submittedName>
        <fullName evidence="1">Uncharacterized protein</fullName>
    </submittedName>
</protein>
<reference evidence="1" key="1">
    <citation type="submission" date="2018-02" db="EMBL/GenBank/DDBJ databases">
        <title>Rhizophora mucronata_Transcriptome.</title>
        <authorList>
            <person name="Meera S.P."/>
            <person name="Sreeshan A."/>
            <person name="Augustine A."/>
        </authorList>
    </citation>
    <scope>NUCLEOTIDE SEQUENCE</scope>
    <source>
        <tissue evidence="1">Leaf</tissue>
    </source>
</reference>
<organism evidence="1">
    <name type="scientific">Rhizophora mucronata</name>
    <name type="common">Asiatic mangrove</name>
    <dbReference type="NCBI Taxonomy" id="61149"/>
    <lineage>
        <taxon>Eukaryota</taxon>
        <taxon>Viridiplantae</taxon>
        <taxon>Streptophyta</taxon>
        <taxon>Embryophyta</taxon>
        <taxon>Tracheophyta</taxon>
        <taxon>Spermatophyta</taxon>
        <taxon>Magnoliopsida</taxon>
        <taxon>eudicotyledons</taxon>
        <taxon>Gunneridae</taxon>
        <taxon>Pentapetalae</taxon>
        <taxon>rosids</taxon>
        <taxon>fabids</taxon>
        <taxon>Malpighiales</taxon>
        <taxon>Rhizophoraceae</taxon>
        <taxon>Rhizophora</taxon>
    </lineage>
</organism>
<accession>A0A2P2L7W6</accession>
<name>A0A2P2L7W6_RHIMU</name>
<evidence type="ECO:0000313" key="1">
    <source>
        <dbReference type="EMBL" id="MBX14072.1"/>
    </source>
</evidence>
<dbReference type="AlphaFoldDB" id="A0A2P2L7W6"/>
<proteinExistence type="predicted"/>